<evidence type="ECO:0000313" key="3">
    <source>
        <dbReference type="Proteomes" id="UP000574276"/>
    </source>
</evidence>
<dbReference type="RefSeq" id="WP_228352029.1">
    <property type="nucleotide sequence ID" value="NZ_JACEGA010000001.1"/>
</dbReference>
<proteinExistence type="predicted"/>
<dbReference type="EMBL" id="JACEGA010000001">
    <property type="protein sequence ID" value="MBB2182304.1"/>
    <property type="molecule type" value="Genomic_DNA"/>
</dbReference>
<dbReference type="AlphaFoldDB" id="A0A839JY92"/>
<accession>A0A839JY92</accession>
<evidence type="ECO:0000313" key="2">
    <source>
        <dbReference type="EMBL" id="MBB2182304.1"/>
    </source>
</evidence>
<dbReference type="InterPro" id="IPR025404">
    <property type="entry name" value="DUF4130"/>
</dbReference>
<keyword evidence="3" id="KW-1185">Reference proteome</keyword>
<evidence type="ECO:0000259" key="1">
    <source>
        <dbReference type="Pfam" id="PF13566"/>
    </source>
</evidence>
<dbReference type="Proteomes" id="UP000574276">
    <property type="component" value="Unassembled WGS sequence"/>
</dbReference>
<organism evidence="2 3">
    <name type="scientific">Variimorphobacter saccharofermentans</name>
    <dbReference type="NCBI Taxonomy" id="2755051"/>
    <lineage>
        <taxon>Bacteria</taxon>
        <taxon>Bacillati</taxon>
        <taxon>Bacillota</taxon>
        <taxon>Clostridia</taxon>
        <taxon>Lachnospirales</taxon>
        <taxon>Lachnospiraceae</taxon>
        <taxon>Variimorphobacter</taxon>
    </lineage>
</organism>
<reference evidence="2 3" key="1">
    <citation type="submission" date="2020-07" db="EMBL/GenBank/DDBJ databases">
        <title>Characterization and genome sequencing of isolate MD1, a novel member within the family Lachnospiraceae.</title>
        <authorList>
            <person name="Rettenmaier R."/>
            <person name="Di Bello L."/>
            <person name="Zinser C."/>
            <person name="Scheitz K."/>
            <person name="Liebl W."/>
            <person name="Zverlov V."/>
        </authorList>
    </citation>
    <scope>NUCLEOTIDE SEQUENCE [LARGE SCALE GENOMIC DNA]</scope>
    <source>
        <strain evidence="2 3">MD1</strain>
    </source>
</reference>
<dbReference type="InterPro" id="IPR023875">
    <property type="entry name" value="DNA_repair_put"/>
</dbReference>
<sequence length="258" mass="29762">MHTKRIYLCDNSIDGIFTAIYIAWSSRLGHSNIKIEEKSEGSNYSNLELFSDYVPVDTDYDLSMKVSESIRKKISEEAFEMVCRVALSDYVGKADLIYRFLILGFAMGNQILQHLSNITVNTVFKINRNVNFEVHHLLGFIRFSEQANGLLTSVIHPKNNVLSLVTPHFVDRLPQEGFIICDGNRKLASIHVPGSQWIIAEVPELNLEMGRDISFMEDEYQDLWKAFFDHIAIQERVNPKLQRNNLPLRFRGDMTEFQ</sequence>
<gene>
    <name evidence="2" type="ORF">H0486_05375</name>
</gene>
<feature type="domain" description="DUF4130" evidence="1">
    <location>
        <begin position="93"/>
        <end position="256"/>
    </location>
</feature>
<dbReference type="NCBIfam" id="TIGR03915">
    <property type="entry name" value="SAM_7_link_chp"/>
    <property type="match status" value="1"/>
</dbReference>
<dbReference type="Pfam" id="PF13566">
    <property type="entry name" value="DUF4130"/>
    <property type="match status" value="1"/>
</dbReference>
<comment type="caution">
    <text evidence="2">The sequence shown here is derived from an EMBL/GenBank/DDBJ whole genome shotgun (WGS) entry which is preliminary data.</text>
</comment>
<name>A0A839JY92_9FIRM</name>
<protein>
    <submittedName>
        <fullName evidence="2">TIGR03915 family putative DNA repair protein</fullName>
    </submittedName>
</protein>